<comment type="caution">
    <text evidence="1">The sequence shown here is derived from an EMBL/GenBank/DDBJ whole genome shotgun (WGS) entry which is preliminary data.</text>
</comment>
<organism evidence="1 2">
    <name type="scientific">Larinioides sclopetarius</name>
    <dbReference type="NCBI Taxonomy" id="280406"/>
    <lineage>
        <taxon>Eukaryota</taxon>
        <taxon>Metazoa</taxon>
        <taxon>Ecdysozoa</taxon>
        <taxon>Arthropoda</taxon>
        <taxon>Chelicerata</taxon>
        <taxon>Arachnida</taxon>
        <taxon>Araneae</taxon>
        <taxon>Araneomorphae</taxon>
        <taxon>Entelegynae</taxon>
        <taxon>Araneoidea</taxon>
        <taxon>Araneidae</taxon>
        <taxon>Larinioides</taxon>
    </lineage>
</organism>
<name>A0AAV2ASN8_9ARAC</name>
<dbReference type="AlphaFoldDB" id="A0AAV2ASN8"/>
<evidence type="ECO:0000313" key="1">
    <source>
        <dbReference type="EMBL" id="CAL1286334.1"/>
    </source>
</evidence>
<reference evidence="1 2" key="1">
    <citation type="submission" date="2024-04" db="EMBL/GenBank/DDBJ databases">
        <authorList>
            <person name="Rising A."/>
            <person name="Reimegard J."/>
            <person name="Sonavane S."/>
            <person name="Akerstrom W."/>
            <person name="Nylinder S."/>
            <person name="Hedman E."/>
            <person name="Kallberg Y."/>
        </authorList>
    </citation>
    <scope>NUCLEOTIDE SEQUENCE [LARGE SCALE GENOMIC DNA]</scope>
</reference>
<dbReference type="EMBL" id="CAXIEN010000201">
    <property type="protein sequence ID" value="CAL1286334.1"/>
    <property type="molecule type" value="Genomic_DNA"/>
</dbReference>
<protein>
    <submittedName>
        <fullName evidence="1">Uncharacterized protein</fullName>
    </submittedName>
</protein>
<keyword evidence="2" id="KW-1185">Reference proteome</keyword>
<evidence type="ECO:0000313" key="2">
    <source>
        <dbReference type="Proteomes" id="UP001497382"/>
    </source>
</evidence>
<dbReference type="Proteomes" id="UP001497382">
    <property type="component" value="Unassembled WGS sequence"/>
</dbReference>
<sequence length="509" mass="60720">MEEQLNLVSKLSLSEMALRRVVINIWNESDIPAEIEKARNFMWKTRNSFETKFINEVEKKVSKLLLPELLKKRMLDVAEPLRIEISKWQWLHNNFFIRITHKKFDMNIYEQLCWTCTGAIDYRKTAEKLVRLKTLDIEKRYRLACFYCLEDCIPELWMDLPEKYKSRFNDDVHPSLYNTYYLEYYWASVLKGEEFRLNDIVPGEFVNTSSTYQSLFTYSACKGSKAATKYFFQKFTDQERSSALFRIVCDAFERFKTAHWLSYDVQLDLRSDVLLYLLSLLNREEQMQILKQHPSICLKCFLDWPWQDLLLDIADTIWNFLPEDHYDAVLERLFHNVFIFGTGYYLPELFRNFFMRSPVDFKKRYVDCEIDSRRWFLSEFLKAEDIETIKVVWGNVESSDRIRLLSDVHLYSLFFLMIRQGAGHLVKLCIDAAKLPKEARMIIKRSYMTSDLRDRTTYEFKLILEMLDGIGVSTYSTKGSRIEALTQAKRPSSEEEKKCNVLLKKLKRH</sequence>
<gene>
    <name evidence="1" type="ORF">LARSCL_LOCUS14191</name>
</gene>
<proteinExistence type="predicted"/>
<accession>A0AAV2ASN8</accession>